<keyword evidence="2" id="KW-0175">Coiled coil</keyword>
<name>A0A2T0BIY0_9CLOT</name>
<proteinExistence type="inferred from homology"/>
<dbReference type="InterPro" id="IPR058647">
    <property type="entry name" value="BSH_CzcB-like"/>
</dbReference>
<dbReference type="NCBIfam" id="TIGR01730">
    <property type="entry name" value="RND_mfp"/>
    <property type="match status" value="1"/>
</dbReference>
<dbReference type="PROSITE" id="PS51257">
    <property type="entry name" value="PROKAR_LIPOPROTEIN"/>
    <property type="match status" value="1"/>
</dbReference>
<dbReference type="RefSeq" id="WP_106010168.1">
    <property type="nucleotide sequence ID" value="NZ_JALCQO010000051.1"/>
</dbReference>
<evidence type="ECO:0000313" key="7">
    <source>
        <dbReference type="Proteomes" id="UP000237798"/>
    </source>
</evidence>
<evidence type="ECO:0000256" key="3">
    <source>
        <dbReference type="SAM" id="SignalP"/>
    </source>
</evidence>
<evidence type="ECO:0000313" key="6">
    <source>
        <dbReference type="EMBL" id="PRR83830.1"/>
    </source>
</evidence>
<dbReference type="OrthoDB" id="9811754at2"/>
<dbReference type="Proteomes" id="UP000237798">
    <property type="component" value="Unassembled WGS sequence"/>
</dbReference>
<evidence type="ECO:0000256" key="1">
    <source>
        <dbReference type="ARBA" id="ARBA00009477"/>
    </source>
</evidence>
<dbReference type="GO" id="GO:1990281">
    <property type="term" value="C:efflux pump complex"/>
    <property type="evidence" value="ECO:0007669"/>
    <property type="project" value="TreeGrafter"/>
</dbReference>
<comment type="similarity">
    <text evidence="1">Belongs to the membrane fusion protein (MFP) (TC 8.A.1) family.</text>
</comment>
<evidence type="ECO:0000259" key="4">
    <source>
        <dbReference type="Pfam" id="PF25954"/>
    </source>
</evidence>
<accession>A0A2T0BIY0</accession>
<dbReference type="InterPro" id="IPR058792">
    <property type="entry name" value="Beta-barrel_RND_2"/>
</dbReference>
<dbReference type="Gene3D" id="2.40.30.170">
    <property type="match status" value="1"/>
</dbReference>
<keyword evidence="3" id="KW-0732">Signal</keyword>
<dbReference type="PANTHER" id="PTHR30469">
    <property type="entry name" value="MULTIDRUG RESISTANCE PROTEIN MDTA"/>
    <property type="match status" value="1"/>
</dbReference>
<dbReference type="EMBL" id="PVXP01000043">
    <property type="protein sequence ID" value="PRR83830.1"/>
    <property type="molecule type" value="Genomic_DNA"/>
</dbReference>
<dbReference type="Gene3D" id="1.10.287.470">
    <property type="entry name" value="Helix hairpin bin"/>
    <property type="match status" value="1"/>
</dbReference>
<evidence type="ECO:0000256" key="2">
    <source>
        <dbReference type="SAM" id="Coils"/>
    </source>
</evidence>
<feature type="chain" id="PRO_5039509718" evidence="3">
    <location>
        <begin position="22"/>
        <end position="253"/>
    </location>
</feature>
<sequence length="253" mass="26327">MKKAILFCLVIGLLFSGCSSGNRSGSKTINIDESSSGTVFIMGGKIDTNDSIDVSSNIAGKVAEVSTDLGKKVKAGDVVARLDTADLQNKVDEAQSAVSAAQSSLSNAQNAAAPDAASVSGYQSQLSQAKAQLKSCQEELDSAVIKAPISGVVSSRNVNVGDMVTEGKPIISIVNTNNLYVNAFAPPRILSQIKVGQDVIVKIPDVSEDEFSGKIAVVNSKLDPENSGVLVKVTLNNKNELLKPGMFAEVGLK</sequence>
<feature type="signal peptide" evidence="3">
    <location>
        <begin position="1"/>
        <end position="21"/>
    </location>
</feature>
<dbReference type="Pfam" id="PF25954">
    <property type="entry name" value="Beta-barrel_RND_2"/>
    <property type="match status" value="1"/>
</dbReference>
<dbReference type="FunFam" id="2.40.30.170:FF:000010">
    <property type="entry name" value="Efflux RND transporter periplasmic adaptor subunit"/>
    <property type="match status" value="1"/>
</dbReference>
<dbReference type="AlphaFoldDB" id="A0A2T0BIY0"/>
<reference evidence="6 7" key="1">
    <citation type="submission" date="2018-03" db="EMBL/GenBank/DDBJ databases">
        <title>Genome sequence of Clostridium luticellarii DSM 29923.</title>
        <authorList>
            <person name="Poehlein A."/>
            <person name="Daniel R."/>
        </authorList>
    </citation>
    <scope>NUCLEOTIDE SEQUENCE [LARGE SCALE GENOMIC DNA]</scope>
    <source>
        <strain evidence="6 7">DSM 29923</strain>
    </source>
</reference>
<dbReference type="PANTHER" id="PTHR30469:SF15">
    <property type="entry name" value="HLYD FAMILY OF SECRETION PROTEINS"/>
    <property type="match status" value="1"/>
</dbReference>
<organism evidence="6 7">
    <name type="scientific">Clostridium luticellarii</name>
    <dbReference type="NCBI Taxonomy" id="1691940"/>
    <lineage>
        <taxon>Bacteria</taxon>
        <taxon>Bacillati</taxon>
        <taxon>Bacillota</taxon>
        <taxon>Clostridia</taxon>
        <taxon>Eubacteriales</taxon>
        <taxon>Clostridiaceae</taxon>
        <taxon>Clostridium</taxon>
    </lineage>
</organism>
<keyword evidence="7" id="KW-1185">Reference proteome</keyword>
<protein>
    <submittedName>
        <fullName evidence="6">Multidrug resistance protein MdtA</fullName>
    </submittedName>
</protein>
<gene>
    <name evidence="6" type="primary">mdtA</name>
    <name evidence="6" type="ORF">CLLU_25650</name>
</gene>
<dbReference type="Gene3D" id="2.40.50.100">
    <property type="match status" value="1"/>
</dbReference>
<comment type="caution">
    <text evidence="6">The sequence shown here is derived from an EMBL/GenBank/DDBJ whole genome shotgun (WGS) entry which is preliminary data.</text>
</comment>
<dbReference type="InterPro" id="IPR006143">
    <property type="entry name" value="RND_pump_MFP"/>
</dbReference>
<feature type="domain" description="CusB-like beta-barrel" evidence="4">
    <location>
        <begin position="181"/>
        <end position="252"/>
    </location>
</feature>
<dbReference type="SUPFAM" id="SSF111369">
    <property type="entry name" value="HlyD-like secretion proteins"/>
    <property type="match status" value="1"/>
</dbReference>
<feature type="domain" description="CzcB-like barrel-sandwich hybrid" evidence="5">
    <location>
        <begin position="53"/>
        <end position="174"/>
    </location>
</feature>
<evidence type="ECO:0000259" key="5">
    <source>
        <dbReference type="Pfam" id="PF25973"/>
    </source>
</evidence>
<dbReference type="GO" id="GO:0015562">
    <property type="term" value="F:efflux transmembrane transporter activity"/>
    <property type="evidence" value="ECO:0007669"/>
    <property type="project" value="TreeGrafter"/>
</dbReference>
<dbReference type="Pfam" id="PF25973">
    <property type="entry name" value="BSH_CzcB"/>
    <property type="match status" value="1"/>
</dbReference>
<feature type="coiled-coil region" evidence="2">
    <location>
        <begin position="91"/>
        <end position="146"/>
    </location>
</feature>